<dbReference type="InterPro" id="IPR000244">
    <property type="entry name" value="Ribosomal_bL9"/>
</dbReference>
<dbReference type="InterPro" id="IPR020069">
    <property type="entry name" value="Ribosomal_bL9_C"/>
</dbReference>
<gene>
    <name evidence="7 11" type="primary">rplI</name>
    <name evidence="11" type="ordered locus">MEPCIT_103</name>
</gene>
<dbReference type="Pfam" id="PF01281">
    <property type="entry name" value="Ribosomal_L9_N"/>
    <property type="match status" value="1"/>
</dbReference>
<dbReference type="NCBIfam" id="TIGR00158">
    <property type="entry name" value="L9"/>
    <property type="match status" value="1"/>
</dbReference>
<keyword evidence="5 7" id="KW-0687">Ribonucleoprotein</keyword>
<evidence type="ECO:0000313" key="12">
    <source>
        <dbReference type="Proteomes" id="UP000000504"/>
    </source>
</evidence>
<dbReference type="eggNOG" id="COG0359">
    <property type="taxonomic scope" value="Bacteria"/>
</dbReference>
<evidence type="ECO:0000256" key="8">
    <source>
        <dbReference type="SAM" id="Coils"/>
    </source>
</evidence>
<organism evidence="11 12">
    <name type="scientific">Moranella endobia (strain PCIT)</name>
    <dbReference type="NCBI Taxonomy" id="903503"/>
    <lineage>
        <taxon>Bacteria</taxon>
        <taxon>Pseudomonadati</taxon>
        <taxon>Pseudomonadota</taxon>
        <taxon>Gammaproteobacteria</taxon>
        <taxon>Enterobacterales</taxon>
        <taxon>Enterobacteriaceae</taxon>
        <taxon>Candidatus Moranella</taxon>
    </lineage>
</organism>
<dbReference type="OrthoDB" id="9788336at2"/>
<dbReference type="Proteomes" id="UP000000504">
    <property type="component" value="Chromosome"/>
</dbReference>
<proteinExistence type="inferred from homology"/>
<evidence type="ECO:0000256" key="3">
    <source>
        <dbReference type="ARBA" id="ARBA00022884"/>
    </source>
</evidence>
<accession>F7XXD7</accession>
<reference key="1">
    <citation type="submission" date="2010-09" db="EMBL/GenBank/DDBJ databases">
        <title>An interdependent metabolic patchwork in the nested three-way symbiosis of mealybugs.</title>
        <authorList>
            <person name="McCutcheon J.P."/>
            <person name="von Dohlen C.D."/>
        </authorList>
    </citation>
    <scope>NUCLEOTIDE SEQUENCE</scope>
    <source>
        <strain>PCIT</strain>
    </source>
</reference>
<dbReference type="Gene3D" id="3.40.5.10">
    <property type="entry name" value="Ribosomal protein L9, N-terminal domain"/>
    <property type="match status" value="1"/>
</dbReference>
<evidence type="ECO:0000313" key="11">
    <source>
        <dbReference type="EMBL" id="AEI74763.1"/>
    </source>
</evidence>
<evidence type="ECO:0000256" key="5">
    <source>
        <dbReference type="ARBA" id="ARBA00023274"/>
    </source>
</evidence>
<evidence type="ECO:0000256" key="1">
    <source>
        <dbReference type="ARBA" id="ARBA00010605"/>
    </source>
</evidence>
<dbReference type="SUPFAM" id="SSF55653">
    <property type="entry name" value="Ribosomal protein L9 C-domain"/>
    <property type="match status" value="1"/>
</dbReference>
<dbReference type="KEGG" id="men:MEPCIT_103"/>
<evidence type="ECO:0000256" key="2">
    <source>
        <dbReference type="ARBA" id="ARBA00022730"/>
    </source>
</evidence>
<evidence type="ECO:0000256" key="7">
    <source>
        <dbReference type="HAMAP-Rule" id="MF_00503"/>
    </source>
</evidence>
<evidence type="ECO:0000259" key="10">
    <source>
        <dbReference type="Pfam" id="PF03948"/>
    </source>
</evidence>
<dbReference type="Pfam" id="PF03948">
    <property type="entry name" value="Ribosomal_L9_C"/>
    <property type="match status" value="1"/>
</dbReference>
<dbReference type="Gene3D" id="3.10.430.100">
    <property type="entry name" value="Ribosomal protein L9, C-terminal domain"/>
    <property type="match status" value="1"/>
</dbReference>
<keyword evidence="4 7" id="KW-0689">Ribosomal protein</keyword>
<dbReference type="PANTHER" id="PTHR21368">
    <property type="entry name" value="50S RIBOSOMAL PROTEIN L9"/>
    <property type="match status" value="1"/>
</dbReference>
<feature type="domain" description="Large ribosomal subunit protein bL9 C-terminal" evidence="10">
    <location>
        <begin position="63"/>
        <end position="147"/>
    </location>
</feature>
<dbReference type="RefSeq" id="WP_013975514.1">
    <property type="nucleotide sequence ID" value="NC_015735.1"/>
</dbReference>
<name>F7XXD7_MOREP</name>
<evidence type="ECO:0000259" key="9">
    <source>
        <dbReference type="Pfam" id="PF01281"/>
    </source>
</evidence>
<feature type="coiled-coil region" evidence="8">
    <location>
        <begin position="37"/>
        <end position="64"/>
    </location>
</feature>
<feature type="domain" description="Ribosomal protein L9" evidence="9">
    <location>
        <begin position="1"/>
        <end position="47"/>
    </location>
</feature>
<reference evidence="11 12" key="2">
    <citation type="journal article" date="2011" name="Curr. Biol.">
        <title>An interdependent metabolic patchwork in the nested symbiosis of mealybugs.</title>
        <authorList>
            <person name="McCutcheon J.P."/>
            <person name="von Dohlen C.D."/>
        </authorList>
    </citation>
    <scope>NUCLEOTIDE SEQUENCE [LARGE SCALE GENOMIC DNA]</scope>
    <source>
        <strain evidence="11 12">PCIT</strain>
    </source>
</reference>
<comment type="similarity">
    <text evidence="1 7">Belongs to the bacterial ribosomal protein bL9 family.</text>
</comment>
<keyword evidence="8" id="KW-0175">Coiled coil</keyword>
<dbReference type="GO" id="GO:1990904">
    <property type="term" value="C:ribonucleoprotein complex"/>
    <property type="evidence" value="ECO:0007669"/>
    <property type="project" value="UniProtKB-KW"/>
</dbReference>
<dbReference type="InterPro" id="IPR009027">
    <property type="entry name" value="Ribosomal_bL9/RNase_H1_N"/>
</dbReference>
<dbReference type="GO" id="GO:0005840">
    <property type="term" value="C:ribosome"/>
    <property type="evidence" value="ECO:0007669"/>
    <property type="project" value="UniProtKB-KW"/>
</dbReference>
<comment type="function">
    <text evidence="7">Binds to the 23S rRNA.</text>
</comment>
<dbReference type="AlphaFoldDB" id="F7XXD7"/>
<dbReference type="InterPro" id="IPR020594">
    <property type="entry name" value="Ribosomal_bL9_bac/chp"/>
</dbReference>
<dbReference type="SUPFAM" id="SSF55658">
    <property type="entry name" value="L9 N-domain-like"/>
    <property type="match status" value="1"/>
</dbReference>
<keyword evidence="3 7" id="KW-0694">RNA-binding</keyword>
<dbReference type="InterPro" id="IPR020070">
    <property type="entry name" value="Ribosomal_bL9_N"/>
</dbReference>
<dbReference type="InterPro" id="IPR036935">
    <property type="entry name" value="Ribosomal_bL9_N_sf"/>
</dbReference>
<keyword evidence="12" id="KW-1185">Reference proteome</keyword>
<protein>
    <recommendedName>
        <fullName evidence="6 7">Large ribosomal subunit protein bL9</fullName>
    </recommendedName>
</protein>
<dbReference type="GO" id="GO:0019843">
    <property type="term" value="F:rRNA binding"/>
    <property type="evidence" value="ECO:0007669"/>
    <property type="project" value="UniProtKB-UniRule"/>
</dbReference>
<dbReference type="GO" id="GO:0006412">
    <property type="term" value="P:translation"/>
    <property type="evidence" value="ECO:0007669"/>
    <property type="project" value="UniProtKB-UniRule"/>
</dbReference>
<dbReference type="STRING" id="903503.MEPCIT_103"/>
<evidence type="ECO:0000256" key="6">
    <source>
        <dbReference type="ARBA" id="ARBA00035292"/>
    </source>
</evidence>
<keyword evidence="2 7" id="KW-0699">rRNA-binding</keyword>
<dbReference type="HOGENOM" id="CLU_078938_4_1_6"/>
<dbReference type="GO" id="GO:0003735">
    <property type="term" value="F:structural constituent of ribosome"/>
    <property type="evidence" value="ECO:0007669"/>
    <property type="project" value="InterPro"/>
</dbReference>
<dbReference type="InterPro" id="IPR036791">
    <property type="entry name" value="Ribosomal_bL9_C_sf"/>
</dbReference>
<evidence type="ECO:0000256" key="4">
    <source>
        <dbReference type="ARBA" id="ARBA00022980"/>
    </source>
</evidence>
<dbReference type="HAMAP" id="MF_00503">
    <property type="entry name" value="Ribosomal_bL9"/>
    <property type="match status" value="1"/>
</dbReference>
<dbReference type="EMBL" id="CP002243">
    <property type="protein sequence ID" value="AEI74763.1"/>
    <property type="molecule type" value="Genomic_DNA"/>
</dbReference>
<sequence length="150" mass="16083">MQVILLAKVSNLGGFSDQVKVKAGYARNYLIPQGKAVPATKENLKEFEVRRAELETKLADIQAAAETRAAKLQEVGCIIIAAKAGNEGKLFGSIGARNVADAITTAGVNVTKSEVRLPHGVLRNIGDHDVKIQVYNDMFVTLNVVIVPEA</sequence>